<accession>A0ABP1FTP3</accession>
<feature type="domain" description="HTH myb-type" evidence="3">
    <location>
        <begin position="204"/>
        <end position="254"/>
    </location>
</feature>
<dbReference type="InterPro" id="IPR001005">
    <property type="entry name" value="SANT/Myb"/>
</dbReference>
<evidence type="ECO:0000259" key="2">
    <source>
        <dbReference type="PROSITE" id="PS50090"/>
    </source>
</evidence>
<feature type="domain" description="Myb-like" evidence="2">
    <location>
        <begin position="198"/>
        <end position="250"/>
    </location>
</feature>
<dbReference type="Pfam" id="PF00249">
    <property type="entry name" value="Myb_DNA-binding"/>
    <property type="match status" value="1"/>
</dbReference>
<protein>
    <submittedName>
        <fullName evidence="4">G3663 protein</fullName>
    </submittedName>
</protein>
<evidence type="ECO:0000259" key="3">
    <source>
        <dbReference type="PROSITE" id="PS51294"/>
    </source>
</evidence>
<dbReference type="EMBL" id="CAXHTA020000005">
    <property type="protein sequence ID" value="CAL5221467.1"/>
    <property type="molecule type" value="Genomic_DNA"/>
</dbReference>
<dbReference type="CDD" id="cd00167">
    <property type="entry name" value="SANT"/>
    <property type="match status" value="1"/>
</dbReference>
<sequence>MAANRTLSRKRAKLADAPSEGLSEYELKRERNIQRNNAVLEAMGIVVCAEQLMASHLRKAQKVSAATKPSLPCEPSRSSHRLAFRAAAPQHQEVGADAERDLSRAEELLEAREYFASKGQDVPGLEVDGHFTGWVDPKVCEQYGIAPSEEEAALQSRKKGANVYNGPTMAGWSSIRIKSAKELRKNPNAFFYRHVAPHEEQAMGDWTEEEHELFMRTAQEHGVGDKWGLFASHIPRRVGYQCSAYYREVVIPRGLIFDPRFRLTRGGKAVFVG</sequence>
<name>A0ABP1FTP3_9CHLO</name>
<dbReference type="InterPro" id="IPR009057">
    <property type="entry name" value="Homeodomain-like_sf"/>
</dbReference>
<evidence type="ECO:0000256" key="1">
    <source>
        <dbReference type="SAM" id="MobiDB-lite"/>
    </source>
</evidence>
<evidence type="ECO:0000313" key="5">
    <source>
        <dbReference type="Proteomes" id="UP001497392"/>
    </source>
</evidence>
<dbReference type="SUPFAM" id="SSF46689">
    <property type="entry name" value="Homeodomain-like"/>
    <property type="match status" value="1"/>
</dbReference>
<organism evidence="4 5">
    <name type="scientific">Coccomyxa viridis</name>
    <dbReference type="NCBI Taxonomy" id="1274662"/>
    <lineage>
        <taxon>Eukaryota</taxon>
        <taxon>Viridiplantae</taxon>
        <taxon>Chlorophyta</taxon>
        <taxon>core chlorophytes</taxon>
        <taxon>Trebouxiophyceae</taxon>
        <taxon>Trebouxiophyceae incertae sedis</taxon>
        <taxon>Coccomyxaceae</taxon>
        <taxon>Coccomyxa</taxon>
    </lineage>
</organism>
<keyword evidence="5" id="KW-1185">Reference proteome</keyword>
<dbReference type="InterPro" id="IPR017930">
    <property type="entry name" value="Myb_dom"/>
</dbReference>
<dbReference type="PROSITE" id="PS50090">
    <property type="entry name" value="MYB_LIKE"/>
    <property type="match status" value="1"/>
</dbReference>
<evidence type="ECO:0000313" key="4">
    <source>
        <dbReference type="EMBL" id="CAL5221467.1"/>
    </source>
</evidence>
<dbReference type="Gene3D" id="1.10.10.60">
    <property type="entry name" value="Homeodomain-like"/>
    <property type="match status" value="1"/>
</dbReference>
<feature type="region of interest" description="Disordered" evidence="1">
    <location>
        <begin position="1"/>
        <end position="21"/>
    </location>
</feature>
<dbReference type="SMART" id="SM00717">
    <property type="entry name" value="SANT"/>
    <property type="match status" value="1"/>
</dbReference>
<dbReference type="PROSITE" id="PS51294">
    <property type="entry name" value="HTH_MYB"/>
    <property type="match status" value="1"/>
</dbReference>
<reference evidence="4 5" key="1">
    <citation type="submission" date="2024-06" db="EMBL/GenBank/DDBJ databases">
        <authorList>
            <person name="Kraege A."/>
            <person name="Thomma B."/>
        </authorList>
    </citation>
    <scope>NUCLEOTIDE SEQUENCE [LARGE SCALE GENOMIC DNA]</scope>
</reference>
<proteinExistence type="predicted"/>
<gene>
    <name evidence="4" type="primary">g3663</name>
    <name evidence="4" type="ORF">VP750_LOCUS3126</name>
</gene>
<comment type="caution">
    <text evidence="4">The sequence shown here is derived from an EMBL/GenBank/DDBJ whole genome shotgun (WGS) entry which is preliminary data.</text>
</comment>
<dbReference type="Proteomes" id="UP001497392">
    <property type="component" value="Unassembled WGS sequence"/>
</dbReference>